<dbReference type="Pfam" id="PF00391">
    <property type="entry name" value="PEP-utilizers"/>
    <property type="match status" value="1"/>
</dbReference>
<name>A0ABW4JDV0_9BACL</name>
<feature type="domain" description="PEP-utilising enzyme mobile" evidence="1">
    <location>
        <begin position="3"/>
        <end position="55"/>
    </location>
</feature>
<evidence type="ECO:0000313" key="2">
    <source>
        <dbReference type="EMBL" id="MFD1674269.1"/>
    </source>
</evidence>
<dbReference type="SUPFAM" id="SSF52009">
    <property type="entry name" value="Phosphohistidine domain"/>
    <property type="match status" value="1"/>
</dbReference>
<gene>
    <name evidence="2" type="ORF">ACFSB2_06020</name>
</gene>
<keyword evidence="3" id="KW-1185">Reference proteome</keyword>
<dbReference type="EMBL" id="JBHUCX010000018">
    <property type="protein sequence ID" value="MFD1674269.1"/>
    <property type="molecule type" value="Genomic_DNA"/>
</dbReference>
<dbReference type="Gene3D" id="3.50.30.10">
    <property type="entry name" value="Phosphohistidine domain"/>
    <property type="match status" value="1"/>
</dbReference>
<dbReference type="RefSeq" id="WP_377942137.1">
    <property type="nucleotide sequence ID" value="NZ_JBHUCX010000018.1"/>
</dbReference>
<dbReference type="Proteomes" id="UP001597079">
    <property type="component" value="Unassembled WGS sequence"/>
</dbReference>
<comment type="caution">
    <text evidence="2">The sequence shown here is derived from an EMBL/GenBank/DDBJ whole genome shotgun (WGS) entry which is preliminary data.</text>
</comment>
<dbReference type="InterPro" id="IPR008279">
    <property type="entry name" value="PEP-util_enz_mobile_dom"/>
</dbReference>
<dbReference type="InterPro" id="IPR051549">
    <property type="entry name" value="PEP_Utilizing_Enz"/>
</dbReference>
<proteinExistence type="predicted"/>
<sequence length="66" mass="6841">MVFPNIGALVTDSGGILSHSAIIAREYRIPAVVATGNATSLLTDGQVVTVNGDRGLVELARAEQAY</sequence>
<evidence type="ECO:0000313" key="3">
    <source>
        <dbReference type="Proteomes" id="UP001597079"/>
    </source>
</evidence>
<accession>A0ABW4JDV0</accession>
<dbReference type="InterPro" id="IPR036637">
    <property type="entry name" value="Phosphohistidine_dom_sf"/>
</dbReference>
<dbReference type="PANTHER" id="PTHR43615">
    <property type="entry name" value="PHOSPHOENOLPYRUVATE SYNTHASE-RELATED"/>
    <property type="match status" value="1"/>
</dbReference>
<protein>
    <submittedName>
        <fullName evidence="2">PEP-utilizing enzyme</fullName>
    </submittedName>
</protein>
<dbReference type="PANTHER" id="PTHR43615:SF1">
    <property type="entry name" value="PPDK_N DOMAIN-CONTAINING PROTEIN"/>
    <property type="match status" value="1"/>
</dbReference>
<evidence type="ECO:0000259" key="1">
    <source>
        <dbReference type="Pfam" id="PF00391"/>
    </source>
</evidence>
<organism evidence="2 3">
    <name type="scientific">Alicyclobacillus fodiniaquatilis</name>
    <dbReference type="NCBI Taxonomy" id="1661150"/>
    <lineage>
        <taxon>Bacteria</taxon>
        <taxon>Bacillati</taxon>
        <taxon>Bacillota</taxon>
        <taxon>Bacilli</taxon>
        <taxon>Bacillales</taxon>
        <taxon>Alicyclobacillaceae</taxon>
        <taxon>Alicyclobacillus</taxon>
    </lineage>
</organism>
<reference evidence="3" key="1">
    <citation type="journal article" date="2019" name="Int. J. Syst. Evol. Microbiol.">
        <title>The Global Catalogue of Microorganisms (GCM) 10K type strain sequencing project: providing services to taxonomists for standard genome sequencing and annotation.</title>
        <authorList>
            <consortium name="The Broad Institute Genomics Platform"/>
            <consortium name="The Broad Institute Genome Sequencing Center for Infectious Disease"/>
            <person name="Wu L."/>
            <person name="Ma J."/>
        </authorList>
    </citation>
    <scope>NUCLEOTIDE SEQUENCE [LARGE SCALE GENOMIC DNA]</scope>
    <source>
        <strain evidence="3">CGMCC 1.12286</strain>
    </source>
</reference>